<gene>
    <name evidence="1" type="ORF">CDL12_06264</name>
</gene>
<evidence type="ECO:0000313" key="1">
    <source>
        <dbReference type="EMBL" id="PIN21047.1"/>
    </source>
</evidence>
<organism evidence="1 2">
    <name type="scientific">Handroanthus impetiginosus</name>
    <dbReference type="NCBI Taxonomy" id="429701"/>
    <lineage>
        <taxon>Eukaryota</taxon>
        <taxon>Viridiplantae</taxon>
        <taxon>Streptophyta</taxon>
        <taxon>Embryophyta</taxon>
        <taxon>Tracheophyta</taxon>
        <taxon>Spermatophyta</taxon>
        <taxon>Magnoliopsida</taxon>
        <taxon>eudicotyledons</taxon>
        <taxon>Gunneridae</taxon>
        <taxon>Pentapetalae</taxon>
        <taxon>asterids</taxon>
        <taxon>lamiids</taxon>
        <taxon>Lamiales</taxon>
        <taxon>Bignoniaceae</taxon>
        <taxon>Crescentiina</taxon>
        <taxon>Tabebuia alliance</taxon>
        <taxon>Handroanthus</taxon>
    </lineage>
</organism>
<comment type="caution">
    <text evidence="1">The sequence shown here is derived from an EMBL/GenBank/DDBJ whole genome shotgun (WGS) entry which is preliminary data.</text>
</comment>
<dbReference type="Proteomes" id="UP000231279">
    <property type="component" value="Unassembled WGS sequence"/>
</dbReference>
<reference evidence="2" key="1">
    <citation type="journal article" date="2018" name="Gigascience">
        <title>Genome assembly of the Pink Ipe (Handroanthus impetiginosus, Bignoniaceae), a highly valued, ecologically keystone Neotropical timber forest tree.</title>
        <authorList>
            <person name="Silva-Junior O.B."/>
            <person name="Grattapaglia D."/>
            <person name="Novaes E."/>
            <person name="Collevatti R.G."/>
        </authorList>
    </citation>
    <scope>NUCLEOTIDE SEQUENCE [LARGE SCALE GENOMIC DNA]</scope>
    <source>
        <strain evidence="2">cv. UFG-1</strain>
    </source>
</reference>
<evidence type="ECO:0000313" key="2">
    <source>
        <dbReference type="Proteomes" id="UP000231279"/>
    </source>
</evidence>
<protein>
    <submittedName>
        <fullName evidence="1">Uncharacterized protein</fullName>
    </submittedName>
</protein>
<keyword evidence="2" id="KW-1185">Reference proteome</keyword>
<sequence>MPRSLINGNFIDKTFLIVPNILLQIILTTSGENEAFTYYRDSMI</sequence>
<dbReference type="AlphaFoldDB" id="A0A2G9HU57"/>
<accession>A0A2G9HU57</accession>
<dbReference type="OrthoDB" id="431027at2759"/>
<proteinExistence type="predicted"/>
<name>A0A2G9HU57_9LAMI</name>
<dbReference type="STRING" id="429701.A0A2G9HU57"/>
<dbReference type="EMBL" id="NKXS01001015">
    <property type="protein sequence ID" value="PIN21047.1"/>
    <property type="molecule type" value="Genomic_DNA"/>
</dbReference>